<dbReference type="EMBL" id="GBXM01083239">
    <property type="protein sequence ID" value="JAH25338.1"/>
    <property type="molecule type" value="Transcribed_RNA"/>
</dbReference>
<dbReference type="AlphaFoldDB" id="A0A0E9RAJ1"/>
<reference evidence="1" key="2">
    <citation type="journal article" date="2015" name="Fish Shellfish Immunol.">
        <title>Early steps in the European eel (Anguilla anguilla)-Vibrio vulnificus interaction in the gills: Role of the RtxA13 toxin.</title>
        <authorList>
            <person name="Callol A."/>
            <person name="Pajuelo D."/>
            <person name="Ebbesson L."/>
            <person name="Teles M."/>
            <person name="MacKenzie S."/>
            <person name="Amaro C."/>
        </authorList>
    </citation>
    <scope>NUCLEOTIDE SEQUENCE</scope>
</reference>
<evidence type="ECO:0000313" key="1">
    <source>
        <dbReference type="EMBL" id="JAH25338.1"/>
    </source>
</evidence>
<accession>A0A0E9RAJ1</accession>
<protein>
    <submittedName>
        <fullName evidence="1">Uncharacterized protein</fullName>
    </submittedName>
</protein>
<sequence length="65" mass="7596">MSPRVRGHGRLHHRCYMGPFRTEGKGYHNVRFRTLEQNQRTRSNSETGEPNCSPHCIGFSSLFYL</sequence>
<organism evidence="1">
    <name type="scientific">Anguilla anguilla</name>
    <name type="common">European freshwater eel</name>
    <name type="synonym">Muraena anguilla</name>
    <dbReference type="NCBI Taxonomy" id="7936"/>
    <lineage>
        <taxon>Eukaryota</taxon>
        <taxon>Metazoa</taxon>
        <taxon>Chordata</taxon>
        <taxon>Craniata</taxon>
        <taxon>Vertebrata</taxon>
        <taxon>Euteleostomi</taxon>
        <taxon>Actinopterygii</taxon>
        <taxon>Neopterygii</taxon>
        <taxon>Teleostei</taxon>
        <taxon>Anguilliformes</taxon>
        <taxon>Anguillidae</taxon>
        <taxon>Anguilla</taxon>
    </lineage>
</organism>
<proteinExistence type="predicted"/>
<reference evidence="1" key="1">
    <citation type="submission" date="2014-11" db="EMBL/GenBank/DDBJ databases">
        <authorList>
            <person name="Amaro Gonzalez C."/>
        </authorList>
    </citation>
    <scope>NUCLEOTIDE SEQUENCE</scope>
</reference>
<name>A0A0E9RAJ1_ANGAN</name>